<accession>A0A194XQ04</accession>
<dbReference type="KEGG" id="psco:LY89DRAFT_290280"/>
<proteinExistence type="predicted"/>
<dbReference type="Proteomes" id="UP000070700">
    <property type="component" value="Unassembled WGS sequence"/>
</dbReference>
<dbReference type="GeneID" id="28816241"/>
<dbReference type="OrthoDB" id="10653087at2759"/>
<sequence length="255" mass="28159">MTLKGEYQFTLTSNMYIMGRSPSSIPNARSTSIMSVTRTTRILDKVPWVPRSTVAENSQVPLGDGNTSESGSISDKSGRSSSGSDSTSDCHDGCVSVAVFDILWRDDDCIFNQLGGSIRFKILFEQEAPAPRPNITQPLSGRNYISIFEMGMNECIFKCSAFANGMGWENFRAFKRNRAFKSGFPDDEVSFRFPDDMLDDGGVPMLMLILGDGRGCTDQVVVCWAKMRDNAHGNNLATFSSTEIAKISVYEKLDE</sequence>
<dbReference type="RefSeq" id="XP_018076596.1">
    <property type="nucleotide sequence ID" value="XM_018206515.1"/>
</dbReference>
<dbReference type="AlphaFoldDB" id="A0A194XQ04"/>
<keyword evidence="3" id="KW-1185">Reference proteome</keyword>
<organism evidence="2 3">
    <name type="scientific">Mollisia scopiformis</name>
    <name type="common">Conifer needle endophyte fungus</name>
    <name type="synonym">Phialocephala scopiformis</name>
    <dbReference type="NCBI Taxonomy" id="149040"/>
    <lineage>
        <taxon>Eukaryota</taxon>
        <taxon>Fungi</taxon>
        <taxon>Dikarya</taxon>
        <taxon>Ascomycota</taxon>
        <taxon>Pezizomycotina</taxon>
        <taxon>Leotiomycetes</taxon>
        <taxon>Helotiales</taxon>
        <taxon>Mollisiaceae</taxon>
        <taxon>Mollisia</taxon>
    </lineage>
</organism>
<dbReference type="EMBL" id="KQ947406">
    <property type="protein sequence ID" value="KUJ22241.1"/>
    <property type="molecule type" value="Genomic_DNA"/>
</dbReference>
<dbReference type="InParanoid" id="A0A194XQ04"/>
<evidence type="ECO:0000313" key="2">
    <source>
        <dbReference type="EMBL" id="KUJ22241.1"/>
    </source>
</evidence>
<protein>
    <submittedName>
        <fullName evidence="2">Uncharacterized protein</fullName>
    </submittedName>
</protein>
<name>A0A194XQ04_MOLSC</name>
<gene>
    <name evidence="2" type="ORF">LY89DRAFT_290280</name>
</gene>
<feature type="region of interest" description="Disordered" evidence="1">
    <location>
        <begin position="54"/>
        <end position="90"/>
    </location>
</feature>
<reference evidence="2 3" key="1">
    <citation type="submission" date="2015-10" db="EMBL/GenBank/DDBJ databases">
        <title>Full genome of DAOMC 229536 Phialocephala scopiformis, a fungal endophyte of spruce producing the potent anti-insectan compound rugulosin.</title>
        <authorList>
            <consortium name="DOE Joint Genome Institute"/>
            <person name="Walker A.K."/>
            <person name="Frasz S.L."/>
            <person name="Seifert K.A."/>
            <person name="Miller J.D."/>
            <person name="Mondo S.J."/>
            <person name="Labutti K."/>
            <person name="Lipzen A."/>
            <person name="Dockter R."/>
            <person name="Kennedy M."/>
            <person name="Grigoriev I.V."/>
            <person name="Spatafora J.W."/>
        </authorList>
    </citation>
    <scope>NUCLEOTIDE SEQUENCE [LARGE SCALE GENOMIC DNA]</scope>
    <source>
        <strain evidence="2 3">CBS 120377</strain>
    </source>
</reference>
<evidence type="ECO:0000256" key="1">
    <source>
        <dbReference type="SAM" id="MobiDB-lite"/>
    </source>
</evidence>
<evidence type="ECO:0000313" key="3">
    <source>
        <dbReference type="Proteomes" id="UP000070700"/>
    </source>
</evidence>
<feature type="compositionally biased region" description="Low complexity" evidence="1">
    <location>
        <begin position="68"/>
        <end position="87"/>
    </location>
</feature>